<sequence>MGSQDALERLIEEVRRNRRSRQGYCPPQCCPPRQKCTQVCRTECNPTWW</sequence>
<reference evidence="1" key="1">
    <citation type="journal article" date="2021" name="Proc. Natl. Acad. Sci. U.S.A.">
        <title>A Catalog of Tens of Thousands of Viruses from Human Metagenomes Reveals Hidden Associations with Chronic Diseases.</title>
        <authorList>
            <person name="Tisza M.J."/>
            <person name="Buck C.B."/>
        </authorList>
    </citation>
    <scope>NUCLEOTIDE SEQUENCE</scope>
    <source>
        <strain evidence="1">Ctd9R8</strain>
    </source>
</reference>
<organism evidence="1">
    <name type="scientific">Siphoviridae sp. ctd9R8</name>
    <dbReference type="NCBI Taxonomy" id="2825576"/>
    <lineage>
        <taxon>Viruses</taxon>
        <taxon>Duplodnaviria</taxon>
        <taxon>Heunggongvirae</taxon>
        <taxon>Uroviricota</taxon>
        <taxon>Caudoviricetes</taxon>
    </lineage>
</organism>
<protein>
    <submittedName>
        <fullName evidence="1">Conotoxin</fullName>
    </submittedName>
</protein>
<proteinExistence type="predicted"/>
<name>A0A8S5PVT3_9CAUD</name>
<evidence type="ECO:0000313" key="1">
    <source>
        <dbReference type="EMBL" id="DAE10595.1"/>
    </source>
</evidence>
<accession>A0A8S5PVT3</accession>
<dbReference type="EMBL" id="BK015515">
    <property type="protein sequence ID" value="DAE10595.1"/>
    <property type="molecule type" value="Genomic_DNA"/>
</dbReference>